<gene>
    <name evidence="7" type="ORF">LSTR_LSTR007371</name>
</gene>
<dbReference type="InterPro" id="IPR043504">
    <property type="entry name" value="Peptidase_S1_PA_chymotrypsin"/>
</dbReference>
<dbReference type="CDD" id="cd00033">
    <property type="entry name" value="CCP"/>
    <property type="match status" value="1"/>
</dbReference>
<dbReference type="CDD" id="cd00190">
    <property type="entry name" value="Tryp_SPc"/>
    <property type="match status" value="1"/>
</dbReference>
<evidence type="ECO:0000256" key="3">
    <source>
        <dbReference type="PROSITE-ProRule" id="PRU00302"/>
    </source>
</evidence>
<dbReference type="FunFam" id="2.40.10.10:FF:000068">
    <property type="entry name" value="transmembrane protease serine 2"/>
    <property type="match status" value="1"/>
</dbReference>
<dbReference type="InterPro" id="IPR036055">
    <property type="entry name" value="LDL_receptor-like_sf"/>
</dbReference>
<dbReference type="SMART" id="SM00032">
    <property type="entry name" value="CCP"/>
    <property type="match status" value="2"/>
</dbReference>
<keyword evidence="4" id="KW-0732">Signal</keyword>
<dbReference type="InterPro" id="IPR001254">
    <property type="entry name" value="Trypsin_dom"/>
</dbReference>
<dbReference type="GO" id="GO:0004252">
    <property type="term" value="F:serine-type endopeptidase activity"/>
    <property type="evidence" value="ECO:0007669"/>
    <property type="project" value="InterPro"/>
</dbReference>
<dbReference type="PROSITE" id="PS50923">
    <property type="entry name" value="SUSHI"/>
    <property type="match status" value="2"/>
</dbReference>
<feature type="chain" id="PRO_5019744909" description="Peptidase S1 domain-containing protein" evidence="4">
    <location>
        <begin position="19"/>
        <end position="551"/>
    </location>
</feature>
<organism evidence="7 8">
    <name type="scientific">Laodelphax striatellus</name>
    <name type="common">Small brown planthopper</name>
    <name type="synonym">Delphax striatella</name>
    <dbReference type="NCBI Taxonomy" id="195883"/>
    <lineage>
        <taxon>Eukaryota</taxon>
        <taxon>Metazoa</taxon>
        <taxon>Ecdysozoa</taxon>
        <taxon>Arthropoda</taxon>
        <taxon>Hexapoda</taxon>
        <taxon>Insecta</taxon>
        <taxon>Pterygota</taxon>
        <taxon>Neoptera</taxon>
        <taxon>Paraneoptera</taxon>
        <taxon>Hemiptera</taxon>
        <taxon>Auchenorrhyncha</taxon>
        <taxon>Fulgoroidea</taxon>
        <taxon>Delphacidae</taxon>
        <taxon>Criomorphinae</taxon>
        <taxon>Laodelphax</taxon>
    </lineage>
</organism>
<reference evidence="7 8" key="1">
    <citation type="journal article" date="2017" name="Gigascience">
        <title>Genome sequence of the small brown planthopper, Laodelphax striatellus.</title>
        <authorList>
            <person name="Zhu J."/>
            <person name="Jiang F."/>
            <person name="Wang X."/>
            <person name="Yang P."/>
            <person name="Bao Y."/>
            <person name="Zhao W."/>
            <person name="Wang W."/>
            <person name="Lu H."/>
            <person name="Wang Q."/>
            <person name="Cui N."/>
            <person name="Li J."/>
            <person name="Chen X."/>
            <person name="Luo L."/>
            <person name="Yu J."/>
            <person name="Kang L."/>
            <person name="Cui F."/>
        </authorList>
    </citation>
    <scope>NUCLEOTIDE SEQUENCE [LARGE SCALE GENOMIC DNA]</scope>
    <source>
        <strain evidence="7">Lst14</strain>
    </source>
</reference>
<keyword evidence="3" id="KW-0768">Sushi</keyword>
<dbReference type="PANTHER" id="PTHR24252:SF7">
    <property type="entry name" value="HYALIN"/>
    <property type="match status" value="1"/>
</dbReference>
<feature type="disulfide bond" evidence="2">
    <location>
        <begin position="104"/>
        <end position="122"/>
    </location>
</feature>
<dbReference type="AlphaFoldDB" id="A0A482XPB2"/>
<dbReference type="InterPro" id="IPR023415">
    <property type="entry name" value="LDLR_class-A_CS"/>
</dbReference>
<feature type="disulfide bond" evidence="3">
    <location>
        <begin position="174"/>
        <end position="201"/>
    </location>
</feature>
<feature type="domain" description="Sushi" evidence="6">
    <location>
        <begin position="137"/>
        <end position="203"/>
    </location>
</feature>
<keyword evidence="8" id="KW-1185">Reference proteome</keyword>
<dbReference type="PROSITE" id="PS50068">
    <property type="entry name" value="LDLRA_2"/>
    <property type="match status" value="3"/>
</dbReference>
<dbReference type="SMART" id="SM00020">
    <property type="entry name" value="Tryp_SPc"/>
    <property type="match status" value="1"/>
</dbReference>
<evidence type="ECO:0000256" key="2">
    <source>
        <dbReference type="PROSITE-ProRule" id="PRU00124"/>
    </source>
</evidence>
<dbReference type="PRINTS" id="PR00261">
    <property type="entry name" value="LDLRECEPTOR"/>
</dbReference>
<dbReference type="Proteomes" id="UP000291343">
    <property type="component" value="Unassembled WGS sequence"/>
</dbReference>
<keyword evidence="1 3" id="KW-1015">Disulfide bond</keyword>
<evidence type="ECO:0000256" key="4">
    <source>
        <dbReference type="SAM" id="SignalP"/>
    </source>
</evidence>
<feature type="disulfide bond" evidence="2">
    <location>
        <begin position="97"/>
        <end position="109"/>
    </location>
</feature>
<comment type="caution">
    <text evidence="3">Lacks conserved residue(s) required for the propagation of feature annotation.</text>
</comment>
<dbReference type="Gene3D" id="2.10.70.10">
    <property type="entry name" value="Complement Module, domain 1"/>
    <property type="match status" value="2"/>
</dbReference>
<dbReference type="STRING" id="195883.A0A482XPB2"/>
<evidence type="ECO:0000313" key="7">
    <source>
        <dbReference type="EMBL" id="RZF47444.1"/>
    </source>
</evidence>
<feature type="domain" description="Sushi" evidence="6">
    <location>
        <begin position="220"/>
        <end position="285"/>
    </location>
</feature>
<feature type="domain" description="Peptidase S1" evidence="5">
    <location>
        <begin position="296"/>
        <end position="546"/>
    </location>
</feature>
<dbReference type="InParanoid" id="A0A482XPB2"/>
<dbReference type="PROSITE" id="PS50240">
    <property type="entry name" value="TRYPSIN_DOM"/>
    <property type="match status" value="1"/>
</dbReference>
<evidence type="ECO:0000259" key="5">
    <source>
        <dbReference type="PROSITE" id="PS50240"/>
    </source>
</evidence>
<dbReference type="Gene3D" id="4.10.400.10">
    <property type="entry name" value="Low-density Lipoprotein Receptor"/>
    <property type="match status" value="3"/>
</dbReference>
<dbReference type="EMBL" id="QKKF02004189">
    <property type="protein sequence ID" value="RZF47444.1"/>
    <property type="molecule type" value="Genomic_DNA"/>
</dbReference>
<dbReference type="Pfam" id="PF00084">
    <property type="entry name" value="Sushi"/>
    <property type="match status" value="1"/>
</dbReference>
<dbReference type="SUPFAM" id="SSF50494">
    <property type="entry name" value="Trypsin-like serine proteases"/>
    <property type="match status" value="1"/>
</dbReference>
<dbReference type="SMART" id="SM00192">
    <property type="entry name" value="LDLa"/>
    <property type="match status" value="3"/>
</dbReference>
<dbReference type="Pfam" id="PF00057">
    <property type="entry name" value="Ldl_recept_a"/>
    <property type="match status" value="2"/>
</dbReference>
<protein>
    <recommendedName>
        <fullName evidence="9">Peptidase S1 domain-containing protein</fullName>
    </recommendedName>
</protein>
<dbReference type="SUPFAM" id="SSF57424">
    <property type="entry name" value="LDL receptor-like module"/>
    <property type="match status" value="3"/>
</dbReference>
<dbReference type="PROSITE" id="PS00134">
    <property type="entry name" value="TRYPSIN_HIS"/>
    <property type="match status" value="1"/>
</dbReference>
<feature type="signal peptide" evidence="4">
    <location>
        <begin position="1"/>
        <end position="18"/>
    </location>
</feature>
<dbReference type="PANTHER" id="PTHR24252">
    <property type="entry name" value="ACROSIN-RELATED"/>
    <property type="match status" value="1"/>
</dbReference>
<feature type="disulfide bond" evidence="2">
    <location>
        <begin position="63"/>
        <end position="81"/>
    </location>
</feature>
<dbReference type="GO" id="GO:0006508">
    <property type="term" value="P:proteolysis"/>
    <property type="evidence" value="ECO:0007669"/>
    <property type="project" value="InterPro"/>
</dbReference>
<evidence type="ECO:0000313" key="8">
    <source>
        <dbReference type="Proteomes" id="UP000291343"/>
    </source>
</evidence>
<dbReference type="PROSITE" id="PS01209">
    <property type="entry name" value="LDLRA_1"/>
    <property type="match status" value="1"/>
</dbReference>
<accession>A0A482XPB2</accession>
<dbReference type="SUPFAM" id="SSF57535">
    <property type="entry name" value="Complement control module/SCR domain"/>
    <property type="match status" value="1"/>
</dbReference>
<evidence type="ECO:0000259" key="6">
    <source>
        <dbReference type="PROSITE" id="PS50923"/>
    </source>
</evidence>
<dbReference type="InterPro" id="IPR009003">
    <property type="entry name" value="Peptidase_S1_PA"/>
</dbReference>
<comment type="caution">
    <text evidence="7">The sequence shown here is derived from an EMBL/GenBank/DDBJ whole genome shotgun (WGS) entry which is preliminary data.</text>
</comment>
<dbReference type="InterPro" id="IPR018114">
    <property type="entry name" value="TRYPSIN_HIS"/>
</dbReference>
<sequence length="551" mass="61629">MRFILAVISVTFLKTVVGEGNVFYCMDGKSIPYENMCDGVAQCDDSSDEDEDICSTNEDEFECYDGQKIANNAVCNGTAECLDESDESVEHCIFKKCEKNMFRCYYGACIDSKFVCDKKSDCLDGSDEEDVVCSDNNKCLIPNPPVHTKHEISDCVDCTPGATVKSGTKIKVKCVHGYKLLSKYSEATCNRGKWIPELASCHRKYLHPTELLLSQRSISNHCPPISEAGADVHCTKDGREMMCKFPVPAGTIAKIACHNYYTMQGESHAECLPNEKWSRKLKCSSSCYKGIDVALIVKGQLAQSPEHFPWVAALYAVESNQWTYRCGGTLISDRAMITAAHCVWKLTPSDFKVTLGKKYRDFYHTEENQQNFNVEKVKTLSVYQDSNGNYGSDLAILIFKEIVQLTDAIHPACIQWDEDYSDKITMPGSKGIVAGWGFTENDSPSDVLRYINIPIINTSQCIDNEPEDFRKFITYTSFCAGYNNGTSVCNGDSGSGLLFSDKGSLYLEGIVSVSPRRTNSFSCDPKLYTVFTKVNAYKRWMKKILEEQNLL</sequence>
<proteinExistence type="predicted"/>
<dbReference type="Gene3D" id="2.40.10.10">
    <property type="entry name" value="Trypsin-like serine proteases"/>
    <property type="match status" value="1"/>
</dbReference>
<evidence type="ECO:0000256" key="1">
    <source>
        <dbReference type="ARBA" id="ARBA00023157"/>
    </source>
</evidence>
<evidence type="ECO:0008006" key="9">
    <source>
        <dbReference type="Google" id="ProtNLM"/>
    </source>
</evidence>
<dbReference type="InterPro" id="IPR000436">
    <property type="entry name" value="Sushi_SCR_CCP_dom"/>
</dbReference>
<dbReference type="SMR" id="A0A482XPB2"/>
<dbReference type="InterPro" id="IPR002172">
    <property type="entry name" value="LDrepeatLR_classA_rpt"/>
</dbReference>
<feature type="disulfide bond" evidence="2">
    <location>
        <begin position="25"/>
        <end position="43"/>
    </location>
</feature>
<name>A0A482XPB2_LAOST</name>
<dbReference type="OrthoDB" id="6615299at2759"/>
<dbReference type="Pfam" id="PF00089">
    <property type="entry name" value="Trypsin"/>
    <property type="match status" value="1"/>
</dbReference>
<dbReference type="InterPro" id="IPR035976">
    <property type="entry name" value="Sushi/SCR/CCP_sf"/>
</dbReference>
<dbReference type="CDD" id="cd00112">
    <property type="entry name" value="LDLa"/>
    <property type="match status" value="1"/>
</dbReference>